<reference evidence="3" key="1">
    <citation type="submission" date="2023-07" db="EMBL/GenBank/DDBJ databases">
        <title>A chromosome-level genome assembly of Lolium multiflorum.</title>
        <authorList>
            <person name="Chen Y."/>
            <person name="Copetti D."/>
            <person name="Kolliker R."/>
            <person name="Studer B."/>
        </authorList>
    </citation>
    <scope>NUCLEOTIDE SEQUENCE</scope>
    <source>
        <strain evidence="3">02402/16</strain>
        <tissue evidence="3">Leaf</tissue>
    </source>
</reference>
<dbReference type="Gene3D" id="3.80.10.10">
    <property type="entry name" value="Ribonuclease Inhibitor"/>
    <property type="match status" value="1"/>
</dbReference>
<evidence type="ECO:0000256" key="1">
    <source>
        <dbReference type="SAM" id="MobiDB-lite"/>
    </source>
</evidence>
<dbReference type="SUPFAM" id="SSF52047">
    <property type="entry name" value="RNI-like"/>
    <property type="match status" value="1"/>
</dbReference>
<dbReference type="EMBL" id="JAUUTY010000003">
    <property type="protein sequence ID" value="KAK1664172.1"/>
    <property type="molecule type" value="Genomic_DNA"/>
</dbReference>
<feature type="region of interest" description="Disordered" evidence="1">
    <location>
        <begin position="282"/>
        <end position="315"/>
    </location>
</feature>
<comment type="caution">
    <text evidence="3">The sequence shown here is derived from an EMBL/GenBank/DDBJ whole genome shotgun (WGS) entry which is preliminary data.</text>
</comment>
<dbReference type="PANTHER" id="PTHR34145">
    <property type="entry name" value="OS02G0105600 PROTEIN"/>
    <property type="match status" value="1"/>
</dbReference>
<name>A0AAD8SUY7_LOLMU</name>
<evidence type="ECO:0000259" key="2">
    <source>
        <dbReference type="Pfam" id="PF23622"/>
    </source>
</evidence>
<dbReference type="PANTHER" id="PTHR34145:SF65">
    <property type="entry name" value="FBD DOMAIN-CONTAINING PROTEIN"/>
    <property type="match status" value="1"/>
</dbReference>
<gene>
    <name evidence="3" type="ORF">QYE76_052331</name>
</gene>
<dbReference type="InterPro" id="IPR053772">
    <property type="entry name" value="At1g61320/At1g61330-like"/>
</dbReference>
<evidence type="ECO:0000313" key="4">
    <source>
        <dbReference type="Proteomes" id="UP001231189"/>
    </source>
</evidence>
<feature type="domain" description="At1g61320/AtMIF1 LRR" evidence="2">
    <location>
        <begin position="115"/>
        <end position="265"/>
    </location>
</feature>
<accession>A0AAD8SUY7</accession>
<organism evidence="3 4">
    <name type="scientific">Lolium multiflorum</name>
    <name type="common">Italian ryegrass</name>
    <name type="synonym">Lolium perenne subsp. multiflorum</name>
    <dbReference type="NCBI Taxonomy" id="4521"/>
    <lineage>
        <taxon>Eukaryota</taxon>
        <taxon>Viridiplantae</taxon>
        <taxon>Streptophyta</taxon>
        <taxon>Embryophyta</taxon>
        <taxon>Tracheophyta</taxon>
        <taxon>Spermatophyta</taxon>
        <taxon>Magnoliopsida</taxon>
        <taxon>Liliopsida</taxon>
        <taxon>Poales</taxon>
        <taxon>Poaceae</taxon>
        <taxon>BOP clade</taxon>
        <taxon>Pooideae</taxon>
        <taxon>Poodae</taxon>
        <taxon>Poeae</taxon>
        <taxon>Poeae Chloroplast Group 2 (Poeae type)</taxon>
        <taxon>Loliodinae</taxon>
        <taxon>Loliinae</taxon>
        <taxon>Lolium</taxon>
    </lineage>
</organism>
<dbReference type="AlphaFoldDB" id="A0AAD8SUY7"/>
<protein>
    <recommendedName>
        <fullName evidence="2">At1g61320/AtMIF1 LRR domain-containing protein</fullName>
    </recommendedName>
</protein>
<evidence type="ECO:0000313" key="3">
    <source>
        <dbReference type="EMBL" id="KAK1664172.1"/>
    </source>
</evidence>
<dbReference type="Pfam" id="PF23622">
    <property type="entry name" value="LRR_At1g61320_AtMIF1"/>
    <property type="match status" value="1"/>
</dbReference>
<keyword evidence="4" id="KW-1185">Reference proteome</keyword>
<dbReference type="InterPro" id="IPR055357">
    <property type="entry name" value="LRR_At1g61320_AtMIF1"/>
</dbReference>
<dbReference type="Proteomes" id="UP001231189">
    <property type="component" value="Unassembled WGS sequence"/>
</dbReference>
<sequence>MGFESNPKKCAEDMGRSSSEEDRLSGLADGVVYSILSMLPLKYAVHTSALFTKWAHKWLHALAASEVLDFTDRDFVRGQSPAQIAATVDSVLAIHGSAPIRVLRVALSPLDAVRRGVVVGWIAAALGRGAREVGVDLARRGVLDYAKGRASLLQLPGDLFQVENSLSVLSLGRCRIRDIPQGAAGFAGVTSLSLDRVDVTDDALRDLVSECRLLEFLSLRSCHLLVSVRVAGERLRGLEIVGCMSTRDLQVAAPALVSFAFYGDILYSRDYYGETEPVEFIGKDNTTTQGRRRMPPRRSCETRTCPTSASADTTS</sequence>
<feature type="region of interest" description="Disordered" evidence="1">
    <location>
        <begin position="1"/>
        <end position="22"/>
    </location>
</feature>
<dbReference type="InterPro" id="IPR032675">
    <property type="entry name" value="LRR_dom_sf"/>
</dbReference>
<proteinExistence type="predicted"/>
<feature type="compositionally biased region" description="Polar residues" evidence="1">
    <location>
        <begin position="302"/>
        <end position="315"/>
    </location>
</feature>